<dbReference type="Pfam" id="PF02237">
    <property type="entry name" value="BPL_C"/>
    <property type="match status" value="1"/>
</dbReference>
<proteinExistence type="predicted"/>
<organism evidence="7 8">
    <name type="scientific">Corynebacterium evansiae</name>
    <dbReference type="NCBI Taxonomy" id="2913499"/>
    <lineage>
        <taxon>Bacteria</taxon>
        <taxon>Bacillati</taxon>
        <taxon>Actinomycetota</taxon>
        <taxon>Actinomycetes</taxon>
        <taxon>Mycobacteriales</taxon>
        <taxon>Corynebacteriaceae</taxon>
        <taxon>Corynebacterium</taxon>
    </lineage>
</organism>
<evidence type="ECO:0000313" key="7">
    <source>
        <dbReference type="EMBL" id="MCZ9288917.1"/>
    </source>
</evidence>
<dbReference type="InterPro" id="IPR004408">
    <property type="entry name" value="Biotin_CoA_COase_ligase"/>
</dbReference>
<dbReference type="Gene3D" id="2.30.30.100">
    <property type="match status" value="1"/>
</dbReference>
<evidence type="ECO:0000256" key="4">
    <source>
        <dbReference type="ARBA" id="ARBA00023267"/>
    </source>
</evidence>
<dbReference type="EC" id="6.3.4.15" evidence="5"/>
<sequence>MRTPLDPRRLAERLAPLGYRHVEVLETTGSTSTDLADRVRCGEDLPDMSLLMAEEQTAGRGRKGRSFEAPARSQLICSVLLRLPDVPVDRISLLPLLTGLSIVEGIRASADIPIQLKWPNDCVLDGRKLVGILVEAVHLDPHPAIILGFGINYDLQTDELPVAHASSIDLECARLGLPCPSREDVAVAVFAELAANLERWRRLGGAAQTVLPRYRQASATIGTSVRAFLPGDEVVEGAATDIDDDGELLVRTSEGTRVIRAGEIVHLRADGTGDYGGRYA</sequence>
<dbReference type="PANTHER" id="PTHR12835:SF5">
    <property type="entry name" value="BIOTIN--PROTEIN LIGASE"/>
    <property type="match status" value="1"/>
</dbReference>
<evidence type="ECO:0000256" key="2">
    <source>
        <dbReference type="ARBA" id="ARBA00022741"/>
    </source>
</evidence>
<name>A0A9X3LJA0_9CORY</name>
<dbReference type="Gene3D" id="3.30.930.10">
    <property type="entry name" value="Bira Bifunctional Protein, Domain 2"/>
    <property type="match status" value="1"/>
</dbReference>
<comment type="caution">
    <text evidence="7">The sequence shown here is derived from an EMBL/GenBank/DDBJ whole genome shotgun (WGS) entry which is preliminary data.</text>
</comment>
<dbReference type="RefSeq" id="WP_269944033.1">
    <property type="nucleotide sequence ID" value="NZ_JAKMUT010000001.1"/>
</dbReference>
<dbReference type="CDD" id="cd16442">
    <property type="entry name" value="BPL"/>
    <property type="match status" value="1"/>
</dbReference>
<keyword evidence="2" id="KW-0547">Nucleotide-binding</keyword>
<dbReference type="NCBIfam" id="TIGR00121">
    <property type="entry name" value="birA_ligase"/>
    <property type="match status" value="1"/>
</dbReference>
<keyword evidence="8" id="KW-1185">Reference proteome</keyword>
<dbReference type="SUPFAM" id="SSF55681">
    <property type="entry name" value="Class II aaRS and biotin synthetases"/>
    <property type="match status" value="1"/>
</dbReference>
<dbReference type="PANTHER" id="PTHR12835">
    <property type="entry name" value="BIOTIN PROTEIN LIGASE"/>
    <property type="match status" value="1"/>
</dbReference>
<evidence type="ECO:0000256" key="3">
    <source>
        <dbReference type="ARBA" id="ARBA00022840"/>
    </source>
</evidence>
<gene>
    <name evidence="7" type="ORF">L8V00_01640</name>
</gene>
<dbReference type="PROSITE" id="PS51733">
    <property type="entry name" value="BPL_LPL_CATALYTIC"/>
    <property type="match status" value="1"/>
</dbReference>
<dbReference type="GO" id="GO:0005737">
    <property type="term" value="C:cytoplasm"/>
    <property type="evidence" value="ECO:0007669"/>
    <property type="project" value="TreeGrafter"/>
</dbReference>
<protein>
    <recommendedName>
        <fullName evidence="5">biotin--[biotin carboxyl-carrier protein] ligase</fullName>
        <ecNumber evidence="5">6.3.4.15</ecNumber>
    </recommendedName>
</protein>
<dbReference type="InterPro" id="IPR004143">
    <property type="entry name" value="BPL_LPL_catalytic"/>
</dbReference>
<keyword evidence="3" id="KW-0067">ATP-binding</keyword>
<accession>A0A9X3LJA0</accession>
<dbReference type="GO" id="GO:0005524">
    <property type="term" value="F:ATP binding"/>
    <property type="evidence" value="ECO:0007669"/>
    <property type="project" value="UniProtKB-KW"/>
</dbReference>
<dbReference type="AlphaFoldDB" id="A0A9X3LJA0"/>
<feature type="domain" description="BPL/LPL catalytic" evidence="6">
    <location>
        <begin position="10"/>
        <end position="201"/>
    </location>
</feature>
<evidence type="ECO:0000313" key="8">
    <source>
        <dbReference type="Proteomes" id="UP001146469"/>
    </source>
</evidence>
<reference evidence="7" key="1">
    <citation type="submission" date="2022-02" db="EMBL/GenBank/DDBJ databases">
        <title>Corynebacterium sp. from urogenital microbiome.</title>
        <authorList>
            <person name="Cappelli E.A."/>
            <person name="Ribeiro T.G."/>
            <person name="Peixe L."/>
        </authorList>
    </citation>
    <scope>NUCLEOTIDE SEQUENCE</scope>
    <source>
        <strain evidence="7">C8Ua_174</strain>
    </source>
</reference>
<evidence type="ECO:0000256" key="1">
    <source>
        <dbReference type="ARBA" id="ARBA00022598"/>
    </source>
</evidence>
<evidence type="ECO:0000259" key="6">
    <source>
        <dbReference type="PROSITE" id="PS51733"/>
    </source>
</evidence>
<dbReference type="Proteomes" id="UP001146469">
    <property type="component" value="Unassembled WGS sequence"/>
</dbReference>
<dbReference type="Pfam" id="PF03099">
    <property type="entry name" value="BPL_LplA_LipB"/>
    <property type="match status" value="1"/>
</dbReference>
<dbReference type="InterPro" id="IPR008988">
    <property type="entry name" value="Transcriptional_repressor_C"/>
</dbReference>
<keyword evidence="4" id="KW-0092">Biotin</keyword>
<keyword evidence="1 7" id="KW-0436">Ligase</keyword>
<dbReference type="SUPFAM" id="SSF50037">
    <property type="entry name" value="C-terminal domain of transcriptional repressors"/>
    <property type="match status" value="1"/>
</dbReference>
<dbReference type="InterPro" id="IPR045864">
    <property type="entry name" value="aa-tRNA-synth_II/BPL/LPL"/>
</dbReference>
<dbReference type="GO" id="GO:0004077">
    <property type="term" value="F:biotin--[biotin carboxyl-carrier protein] ligase activity"/>
    <property type="evidence" value="ECO:0007669"/>
    <property type="project" value="UniProtKB-EC"/>
</dbReference>
<dbReference type="InterPro" id="IPR003142">
    <property type="entry name" value="BPL_C"/>
</dbReference>
<dbReference type="EMBL" id="JAKMUT010000001">
    <property type="protein sequence ID" value="MCZ9288917.1"/>
    <property type="molecule type" value="Genomic_DNA"/>
</dbReference>
<evidence type="ECO:0000256" key="5">
    <source>
        <dbReference type="ARBA" id="ARBA00024227"/>
    </source>
</evidence>